<dbReference type="GO" id="GO:0005524">
    <property type="term" value="F:ATP binding"/>
    <property type="evidence" value="ECO:0007669"/>
    <property type="project" value="UniProtKB-KW"/>
</dbReference>
<dbReference type="SMART" id="SM00382">
    <property type="entry name" value="AAA"/>
    <property type="match status" value="1"/>
</dbReference>
<feature type="domain" description="ABC transporter" evidence="5">
    <location>
        <begin position="17"/>
        <end position="214"/>
    </location>
</feature>
<evidence type="ECO:0000256" key="4">
    <source>
        <dbReference type="ARBA" id="ARBA00022840"/>
    </source>
</evidence>
<name>A0ABV3LC80_9RHOB</name>
<evidence type="ECO:0000313" key="6">
    <source>
        <dbReference type="EMBL" id="MEV8468043.1"/>
    </source>
</evidence>
<evidence type="ECO:0000256" key="1">
    <source>
        <dbReference type="ARBA" id="ARBA00005417"/>
    </source>
</evidence>
<sequence length="215" mass="22589">MTRHSRDMALAAPDAGRPVLDLSLPGLSLNGTGILGPVTLSVAMGETLAITGPSGIGKSTLLNLVAGQITAPDQRLTTRGSIGMVYQSPTLLPWRSACHNLTLTTGLSRTAAAKALAEVGLAGKDRHYPGQMSLGQQRRLSLARAFARAPQLLLLDEPFVSLDPDLADGMMALFARMRAARGSAAILVTHSPVEIDRLASRVLRLDGKPATLRPA</sequence>
<dbReference type="EMBL" id="JBFBVU010000021">
    <property type="protein sequence ID" value="MEV8468043.1"/>
    <property type="molecule type" value="Genomic_DNA"/>
</dbReference>
<evidence type="ECO:0000256" key="3">
    <source>
        <dbReference type="ARBA" id="ARBA00022741"/>
    </source>
</evidence>
<keyword evidence="3" id="KW-0547">Nucleotide-binding</keyword>
<dbReference type="PROSITE" id="PS00211">
    <property type="entry name" value="ABC_TRANSPORTER_1"/>
    <property type="match status" value="1"/>
</dbReference>
<accession>A0ABV3LC80</accession>
<comment type="similarity">
    <text evidence="1">Belongs to the ABC transporter superfamily.</text>
</comment>
<dbReference type="Gene3D" id="3.40.50.300">
    <property type="entry name" value="P-loop containing nucleotide triphosphate hydrolases"/>
    <property type="match status" value="1"/>
</dbReference>
<dbReference type="PROSITE" id="PS50893">
    <property type="entry name" value="ABC_TRANSPORTER_2"/>
    <property type="match status" value="1"/>
</dbReference>
<dbReference type="PANTHER" id="PTHR42788:SF19">
    <property type="entry name" value="ALIPHATIC SULFONATES IMPORT ATP-BINDING PROTEIN SSUB 2"/>
    <property type="match status" value="1"/>
</dbReference>
<dbReference type="InterPro" id="IPR003593">
    <property type="entry name" value="AAA+_ATPase"/>
</dbReference>
<keyword evidence="2" id="KW-0813">Transport</keyword>
<proteinExistence type="inferred from homology"/>
<dbReference type="InterPro" id="IPR027417">
    <property type="entry name" value="P-loop_NTPase"/>
</dbReference>
<evidence type="ECO:0000256" key="2">
    <source>
        <dbReference type="ARBA" id="ARBA00022448"/>
    </source>
</evidence>
<dbReference type="PANTHER" id="PTHR42788">
    <property type="entry name" value="TAURINE IMPORT ATP-BINDING PROTEIN-RELATED"/>
    <property type="match status" value="1"/>
</dbReference>
<reference evidence="6 7" key="1">
    <citation type="submission" date="2024-07" db="EMBL/GenBank/DDBJ databases">
        <authorList>
            <person name="Kang M."/>
        </authorList>
    </citation>
    <scope>NUCLEOTIDE SEQUENCE [LARGE SCALE GENOMIC DNA]</scope>
    <source>
        <strain evidence="6 7">DFM31</strain>
    </source>
</reference>
<dbReference type="Proteomes" id="UP001553161">
    <property type="component" value="Unassembled WGS sequence"/>
</dbReference>
<organism evidence="6 7">
    <name type="scientific">Meridianimarinicoccus marinus</name>
    <dbReference type="NCBI Taxonomy" id="3231483"/>
    <lineage>
        <taxon>Bacteria</taxon>
        <taxon>Pseudomonadati</taxon>
        <taxon>Pseudomonadota</taxon>
        <taxon>Alphaproteobacteria</taxon>
        <taxon>Rhodobacterales</taxon>
        <taxon>Paracoccaceae</taxon>
        <taxon>Meridianimarinicoccus</taxon>
    </lineage>
</organism>
<gene>
    <name evidence="6" type="ORF">AB0T83_14800</name>
</gene>
<dbReference type="InterPro" id="IPR003439">
    <property type="entry name" value="ABC_transporter-like_ATP-bd"/>
</dbReference>
<comment type="caution">
    <text evidence="6">The sequence shown here is derived from an EMBL/GenBank/DDBJ whole genome shotgun (WGS) entry which is preliminary data.</text>
</comment>
<dbReference type="InterPro" id="IPR050166">
    <property type="entry name" value="ABC_transporter_ATP-bind"/>
</dbReference>
<keyword evidence="4 6" id="KW-0067">ATP-binding</keyword>
<protein>
    <submittedName>
        <fullName evidence="6">ATP-binding cassette domain-containing protein</fullName>
    </submittedName>
</protein>
<dbReference type="RefSeq" id="WP_366193998.1">
    <property type="nucleotide sequence ID" value="NZ_JBFBVU010000021.1"/>
</dbReference>
<dbReference type="SUPFAM" id="SSF52540">
    <property type="entry name" value="P-loop containing nucleoside triphosphate hydrolases"/>
    <property type="match status" value="1"/>
</dbReference>
<dbReference type="InterPro" id="IPR017871">
    <property type="entry name" value="ABC_transporter-like_CS"/>
</dbReference>
<evidence type="ECO:0000259" key="5">
    <source>
        <dbReference type="PROSITE" id="PS50893"/>
    </source>
</evidence>
<keyword evidence="7" id="KW-1185">Reference proteome</keyword>
<evidence type="ECO:0000313" key="7">
    <source>
        <dbReference type="Proteomes" id="UP001553161"/>
    </source>
</evidence>
<dbReference type="Pfam" id="PF00005">
    <property type="entry name" value="ABC_tran"/>
    <property type="match status" value="1"/>
</dbReference>